<organism evidence="3">
    <name type="scientific">Aerophobetes bacterium</name>
    <dbReference type="NCBI Taxonomy" id="2030807"/>
    <lineage>
        <taxon>Bacteria</taxon>
        <taxon>Candidatus Aerophobota</taxon>
    </lineage>
</organism>
<feature type="coiled-coil region" evidence="1">
    <location>
        <begin position="300"/>
        <end position="454"/>
    </location>
</feature>
<evidence type="ECO:0000313" key="3">
    <source>
        <dbReference type="EMBL" id="HDN85384.1"/>
    </source>
</evidence>
<feature type="transmembrane region" description="Helical" evidence="2">
    <location>
        <begin position="26"/>
        <end position="48"/>
    </location>
</feature>
<evidence type="ECO:0000256" key="1">
    <source>
        <dbReference type="SAM" id="Coils"/>
    </source>
</evidence>
<feature type="transmembrane region" description="Helical" evidence="2">
    <location>
        <begin position="547"/>
        <end position="568"/>
    </location>
</feature>
<comment type="caution">
    <text evidence="3">The sequence shown here is derived from an EMBL/GenBank/DDBJ whole genome shotgun (WGS) entry which is preliminary data.</text>
</comment>
<gene>
    <name evidence="3" type="ORF">ENG47_06495</name>
</gene>
<evidence type="ECO:0000256" key="2">
    <source>
        <dbReference type="SAM" id="Phobius"/>
    </source>
</evidence>
<protein>
    <submittedName>
        <fullName evidence="3">Lipopolysaccharide biosynthesis protein</fullName>
    </submittedName>
</protein>
<feature type="coiled-coil region" evidence="1">
    <location>
        <begin position="177"/>
        <end position="254"/>
    </location>
</feature>
<proteinExistence type="predicted"/>
<dbReference type="InterPro" id="IPR050445">
    <property type="entry name" value="Bact_polysacc_biosynth/exp"/>
</dbReference>
<keyword evidence="1" id="KW-0175">Coiled coil</keyword>
<accession>A0A7V0N0F9</accession>
<keyword evidence="2" id="KW-0472">Membrane</keyword>
<dbReference type="AlphaFoldDB" id="A0A7V0N0F9"/>
<sequence length="581" mass="67371">MVRYTDTAPKDLTSYARFFKRRKKSILITFFLIFFIVCTIAFSLPSIYRSTATILIEGQEVPPEFIKSTVTGYLEERLQAITQQIMSRPSLLEVINRFNLYTDLRDKYTVDEIVEKMRKDIKIETITAQAPSPHGGRPISATIAFTISYEGKRPDVVQRVTNYLASLYLEENLRNREEKAKGTTQFLESQLEMLKEQIANLDRKIAAFKKEHLGELPELMQLNVQTLRRLDDEISRIDQQIQNLEERKVYLQGQLVTIDPYSSIITESGQRILTPEKRLEILKSQYVTLIATRSPKHPDVIKVKREIENLEKEVKVRKDLENKIKRHEDLKSELAQLQGVLSDKHPYIKSLKRKIASLEKEIKQSSERLKTVIDTNPDNPAYINLSTQISSIELEIKNLKAQREKLREKIKNYEKRLEKMPEIERKYQAMLRDKANAEARYRELMNQLMEAKSAEGLEESQKGEHFSIIDPPHLPEKPYKPNRPAIIIIGLILALGGSIGVGSIIEYTDRSVKDATDIATITDVPVLVVLPIIETEEEKREKRRKKIIYATLIAIAIVIFVAVIHIFFTRLDILWYKILRW</sequence>
<keyword evidence="2" id="KW-0812">Transmembrane</keyword>
<keyword evidence="2" id="KW-1133">Transmembrane helix</keyword>
<reference evidence="3" key="1">
    <citation type="journal article" date="2020" name="mSystems">
        <title>Genome- and Community-Level Interaction Insights into Carbon Utilization and Element Cycling Functions of Hydrothermarchaeota in Hydrothermal Sediment.</title>
        <authorList>
            <person name="Zhou Z."/>
            <person name="Liu Y."/>
            <person name="Xu W."/>
            <person name="Pan J."/>
            <person name="Luo Z.H."/>
            <person name="Li M."/>
        </authorList>
    </citation>
    <scope>NUCLEOTIDE SEQUENCE [LARGE SCALE GENOMIC DNA]</scope>
    <source>
        <strain evidence="3">HyVt-219</strain>
    </source>
</reference>
<name>A0A7V0N0F9_UNCAE</name>
<dbReference type="GO" id="GO:0004713">
    <property type="term" value="F:protein tyrosine kinase activity"/>
    <property type="evidence" value="ECO:0007669"/>
    <property type="project" value="TreeGrafter"/>
</dbReference>
<dbReference type="PANTHER" id="PTHR32309:SF13">
    <property type="entry name" value="FERRIC ENTEROBACTIN TRANSPORT PROTEIN FEPE"/>
    <property type="match status" value="1"/>
</dbReference>
<dbReference type="PANTHER" id="PTHR32309">
    <property type="entry name" value="TYROSINE-PROTEIN KINASE"/>
    <property type="match status" value="1"/>
</dbReference>
<feature type="transmembrane region" description="Helical" evidence="2">
    <location>
        <begin position="485"/>
        <end position="505"/>
    </location>
</feature>
<dbReference type="Gene3D" id="1.10.287.1490">
    <property type="match status" value="1"/>
</dbReference>
<dbReference type="Proteomes" id="UP000885660">
    <property type="component" value="Unassembled WGS sequence"/>
</dbReference>
<dbReference type="EMBL" id="DRBC01000392">
    <property type="protein sequence ID" value="HDN85384.1"/>
    <property type="molecule type" value="Genomic_DNA"/>
</dbReference>
<dbReference type="GO" id="GO:0005886">
    <property type="term" value="C:plasma membrane"/>
    <property type="evidence" value="ECO:0007669"/>
    <property type="project" value="TreeGrafter"/>
</dbReference>